<evidence type="ECO:0000313" key="4">
    <source>
        <dbReference type="EMBL" id="TCO71296.1"/>
    </source>
</evidence>
<evidence type="ECO:0000313" key="5">
    <source>
        <dbReference type="Proteomes" id="UP000295142"/>
    </source>
</evidence>
<dbReference type="InterPro" id="IPR036148">
    <property type="entry name" value="MmgE/PrpD_sf"/>
</dbReference>
<protein>
    <submittedName>
        <fullName evidence="4">2-methylcitrate dehydratase PrpD</fullName>
    </submittedName>
</protein>
<evidence type="ECO:0000259" key="2">
    <source>
        <dbReference type="Pfam" id="PF03972"/>
    </source>
</evidence>
<dbReference type="Gene3D" id="1.10.4100.10">
    <property type="entry name" value="2-methylcitrate dehydratase PrpD"/>
    <property type="match status" value="1"/>
</dbReference>
<evidence type="ECO:0000259" key="3">
    <source>
        <dbReference type="Pfam" id="PF19305"/>
    </source>
</evidence>
<name>A0A4R2KKW1_9RHOB</name>
<dbReference type="PANTHER" id="PTHR16943:SF8">
    <property type="entry name" value="2-METHYLCITRATE DEHYDRATASE"/>
    <property type="match status" value="1"/>
</dbReference>
<dbReference type="InterPro" id="IPR042188">
    <property type="entry name" value="MmgE/PrpD_sf_2"/>
</dbReference>
<dbReference type="EMBL" id="SLWW01000007">
    <property type="protein sequence ID" value="TCO71296.1"/>
    <property type="molecule type" value="Genomic_DNA"/>
</dbReference>
<comment type="caution">
    <text evidence="4">The sequence shown here is derived from an EMBL/GenBank/DDBJ whole genome shotgun (WGS) entry which is preliminary data.</text>
</comment>
<dbReference type="SUPFAM" id="SSF103378">
    <property type="entry name" value="2-methylcitrate dehydratase PrpD"/>
    <property type="match status" value="1"/>
</dbReference>
<dbReference type="Pfam" id="PF03972">
    <property type="entry name" value="MmgE_PrpD_N"/>
    <property type="match status" value="1"/>
</dbReference>
<proteinExistence type="inferred from homology"/>
<dbReference type="Pfam" id="PF19305">
    <property type="entry name" value="MmgE_PrpD_C"/>
    <property type="match status" value="1"/>
</dbReference>
<dbReference type="PANTHER" id="PTHR16943">
    <property type="entry name" value="2-METHYLCITRATE DEHYDRATASE-RELATED"/>
    <property type="match status" value="1"/>
</dbReference>
<dbReference type="RefSeq" id="WP_132544539.1">
    <property type="nucleotide sequence ID" value="NZ_SLWW01000007.1"/>
</dbReference>
<dbReference type="InterPro" id="IPR042183">
    <property type="entry name" value="MmgE/PrpD_sf_1"/>
</dbReference>
<accession>A0A4R2KKW1</accession>
<dbReference type="Gene3D" id="3.30.1330.120">
    <property type="entry name" value="2-methylcitrate dehydratase PrpD"/>
    <property type="match status" value="1"/>
</dbReference>
<dbReference type="GO" id="GO:0016829">
    <property type="term" value="F:lyase activity"/>
    <property type="evidence" value="ECO:0007669"/>
    <property type="project" value="InterPro"/>
</dbReference>
<organism evidence="4 5">
    <name type="scientific">Rhodovulum euryhalinum</name>
    <dbReference type="NCBI Taxonomy" id="35805"/>
    <lineage>
        <taxon>Bacteria</taxon>
        <taxon>Pseudomonadati</taxon>
        <taxon>Pseudomonadota</taxon>
        <taxon>Alphaproteobacteria</taxon>
        <taxon>Rhodobacterales</taxon>
        <taxon>Paracoccaceae</taxon>
        <taxon>Rhodovulum</taxon>
    </lineage>
</organism>
<comment type="similarity">
    <text evidence="1">Belongs to the PrpD family.</text>
</comment>
<feature type="domain" description="MmgE/PrpD C-terminal" evidence="3">
    <location>
        <begin position="258"/>
        <end position="381"/>
    </location>
</feature>
<reference evidence="4 5" key="1">
    <citation type="submission" date="2019-03" db="EMBL/GenBank/DDBJ databases">
        <title>Genomic Encyclopedia of Type Strains, Phase IV (KMG-IV): sequencing the most valuable type-strain genomes for metagenomic binning, comparative biology and taxonomic classification.</title>
        <authorList>
            <person name="Goeker M."/>
        </authorList>
    </citation>
    <scope>NUCLEOTIDE SEQUENCE [LARGE SCALE GENOMIC DNA]</scope>
    <source>
        <strain evidence="4 5">DSM 4868</strain>
    </source>
</reference>
<sequence length="434" mass="44321">MEISERLAGFAAGAAPGEAARAMMRLSVMDWAACAIAGAEEPVSRIVRALVLEEAGAPQAALVGDAARVPARAAALANGAAAHALDYDDTHFAHIGHPSVAVVPAALALAQKTGADGAAFLDAALVGVEASIRVGVWLGRGHYQVGFHQTGTAGAFGAALAGARLLGADGALALGIVSTLASGLKSQFGTMGKPFNAGHAAASGVEAALLAARGFTSNAQGLEGLQGFGETHAGVADEGALDGLGERWLFETVSHKFHACCHGTHAMIEALRGLLPLDVDAVTAIRVVTHPRWLRVCNQPAPDTGLGAKFSYRLIAAMVLAGRDTAALSTFSDAACADPALIRLRDRVRVEADETLPETAARVIVETREGPREGAHDLDAPLPLGLRSDKLRAKAASLLGRETAARLEAVCMAGAGPDPEALARLLSQEAVVPA</sequence>
<dbReference type="InterPro" id="IPR045337">
    <property type="entry name" value="MmgE_PrpD_C"/>
</dbReference>
<dbReference type="InterPro" id="IPR005656">
    <property type="entry name" value="MmgE_PrpD"/>
</dbReference>
<dbReference type="InterPro" id="IPR045336">
    <property type="entry name" value="MmgE_PrpD_N"/>
</dbReference>
<dbReference type="Proteomes" id="UP000295142">
    <property type="component" value="Unassembled WGS sequence"/>
</dbReference>
<dbReference type="OrthoDB" id="9795089at2"/>
<dbReference type="AlphaFoldDB" id="A0A4R2KKW1"/>
<keyword evidence="5" id="KW-1185">Reference proteome</keyword>
<gene>
    <name evidence="4" type="ORF">EV655_107192</name>
</gene>
<feature type="domain" description="MmgE/PrpD N-terminal" evidence="2">
    <location>
        <begin position="6"/>
        <end position="233"/>
    </location>
</feature>
<evidence type="ECO:0000256" key="1">
    <source>
        <dbReference type="ARBA" id="ARBA00006174"/>
    </source>
</evidence>